<accession>A0A292Q954</accession>
<dbReference type="Gene3D" id="3.80.10.10">
    <property type="entry name" value="Ribonuclease Inhibitor"/>
    <property type="match status" value="1"/>
</dbReference>
<dbReference type="InterPro" id="IPR001611">
    <property type="entry name" value="Leu-rich_rpt"/>
</dbReference>
<dbReference type="PANTHER" id="PTHR13318:SF95">
    <property type="entry name" value="F-BOX PROTEIN YLR352W"/>
    <property type="match status" value="1"/>
</dbReference>
<dbReference type="Proteomes" id="UP001412239">
    <property type="component" value="Unassembled WGS sequence"/>
</dbReference>
<name>A0A292Q954_9PEZI</name>
<dbReference type="EMBL" id="LN890948">
    <property type="protein sequence ID" value="CUS15273.1"/>
    <property type="molecule type" value="Genomic_DNA"/>
</dbReference>
<protein>
    <recommendedName>
        <fullName evidence="3">F-box domain-containing protein</fullName>
    </recommendedName>
</protein>
<organism evidence="1 2">
    <name type="scientific">Tuber aestivum</name>
    <name type="common">summer truffle</name>
    <dbReference type="NCBI Taxonomy" id="59557"/>
    <lineage>
        <taxon>Eukaryota</taxon>
        <taxon>Fungi</taxon>
        <taxon>Dikarya</taxon>
        <taxon>Ascomycota</taxon>
        <taxon>Pezizomycotina</taxon>
        <taxon>Pezizomycetes</taxon>
        <taxon>Pezizales</taxon>
        <taxon>Tuberaceae</taxon>
        <taxon>Tuber</taxon>
    </lineage>
</organism>
<reference evidence="1" key="1">
    <citation type="submission" date="2015-10" db="EMBL/GenBank/DDBJ databases">
        <authorList>
            <person name="Regsiter A."/>
            <person name="william w."/>
        </authorList>
    </citation>
    <scope>NUCLEOTIDE SEQUENCE</scope>
    <source>
        <strain evidence="1">Montdore</strain>
    </source>
</reference>
<dbReference type="PANTHER" id="PTHR13318">
    <property type="entry name" value="PARTNER OF PAIRED, ISOFORM B-RELATED"/>
    <property type="match status" value="1"/>
</dbReference>
<evidence type="ECO:0008006" key="3">
    <source>
        <dbReference type="Google" id="ProtNLM"/>
    </source>
</evidence>
<evidence type="ECO:0000313" key="2">
    <source>
        <dbReference type="Proteomes" id="UP001412239"/>
    </source>
</evidence>
<sequence>MLEVATHTLQENPNDIRQSFYRTIALPPTDQRIDQAFPSPALIPARSIGGMGIHYEHPMVSEKGRAPIELLPVEIFDQIIPQLAIEMPTNGYSPRNKDLASCLLVSRTFYIATLSTLYSKVAFPHSSIFSKFLAQISKYPELGYLVKRLDFSYFTSVGLGRTKRMNHEIQKLTATTLRTCLDITPNLREFLASEGMDEDVDERVLEKLFCELPRLNGVDFCAATARCFKNGVLSVISPGNPRLPMTLPIRRLGMHGCNTLPSSVYATLLPRLPNLTHLDLTHTQITDDTLHALPHTAKLTHLSLSKCNRLTGPAVVDFLTNHPATRDLVYLNLLFDTGRYRLLSTTDVDVLLPFLPTALRSLNLSGAKVTRDHVPELRRLSRHLEELSIGYADLSIADLNLIIRQDGPRHDGARSNLHYLDLTGIPSVNPSTLVDTNKCQLLVPSSFPLQVLELNEKVTDGLKERRISAKKLGWAVESKHRRAWYVRAGPGTVPGSEKIAKCLTEETGSRSWKMGGKRWGGRKVGVVYGEVTGIYGYYGYGY</sequence>
<keyword evidence="2" id="KW-1185">Reference proteome</keyword>
<dbReference type="GO" id="GO:0031146">
    <property type="term" value="P:SCF-dependent proteasomal ubiquitin-dependent protein catabolic process"/>
    <property type="evidence" value="ECO:0007669"/>
    <property type="project" value="TreeGrafter"/>
</dbReference>
<dbReference type="InterPro" id="IPR032675">
    <property type="entry name" value="LRR_dom_sf"/>
</dbReference>
<gene>
    <name evidence="1" type="ORF">GSTUAT00000530001</name>
</gene>
<proteinExistence type="predicted"/>
<dbReference type="AlphaFoldDB" id="A0A292Q954"/>
<dbReference type="GO" id="GO:0019005">
    <property type="term" value="C:SCF ubiquitin ligase complex"/>
    <property type="evidence" value="ECO:0007669"/>
    <property type="project" value="TreeGrafter"/>
</dbReference>
<evidence type="ECO:0000313" key="1">
    <source>
        <dbReference type="EMBL" id="CUS15273.1"/>
    </source>
</evidence>
<dbReference type="Pfam" id="PF13516">
    <property type="entry name" value="LRR_6"/>
    <property type="match status" value="1"/>
</dbReference>
<dbReference type="SUPFAM" id="SSF52047">
    <property type="entry name" value="RNI-like"/>
    <property type="match status" value="1"/>
</dbReference>